<feature type="transmembrane region" description="Helical" evidence="1">
    <location>
        <begin position="6"/>
        <end position="34"/>
    </location>
</feature>
<evidence type="ECO:0000313" key="3">
    <source>
        <dbReference type="Proteomes" id="UP000886998"/>
    </source>
</evidence>
<evidence type="ECO:0000256" key="1">
    <source>
        <dbReference type="SAM" id="Phobius"/>
    </source>
</evidence>
<name>A0A8X6XQG6_9ARAC</name>
<keyword evidence="1" id="KW-1133">Transmembrane helix</keyword>
<reference evidence="2" key="1">
    <citation type="submission" date="2020-08" db="EMBL/GenBank/DDBJ databases">
        <title>Multicomponent nature underlies the extraordinary mechanical properties of spider dragline silk.</title>
        <authorList>
            <person name="Kono N."/>
            <person name="Nakamura H."/>
            <person name="Mori M."/>
            <person name="Yoshida Y."/>
            <person name="Ohtoshi R."/>
            <person name="Malay A.D."/>
            <person name="Moran D.A.P."/>
            <person name="Tomita M."/>
            <person name="Numata K."/>
            <person name="Arakawa K."/>
        </authorList>
    </citation>
    <scope>NUCLEOTIDE SEQUENCE</scope>
</reference>
<protein>
    <submittedName>
        <fullName evidence="2">Uncharacterized protein</fullName>
    </submittedName>
</protein>
<evidence type="ECO:0000313" key="2">
    <source>
        <dbReference type="EMBL" id="GFY58297.1"/>
    </source>
</evidence>
<organism evidence="2 3">
    <name type="scientific">Trichonephila inaurata madagascariensis</name>
    <dbReference type="NCBI Taxonomy" id="2747483"/>
    <lineage>
        <taxon>Eukaryota</taxon>
        <taxon>Metazoa</taxon>
        <taxon>Ecdysozoa</taxon>
        <taxon>Arthropoda</taxon>
        <taxon>Chelicerata</taxon>
        <taxon>Arachnida</taxon>
        <taxon>Araneae</taxon>
        <taxon>Araneomorphae</taxon>
        <taxon>Entelegynae</taxon>
        <taxon>Araneoidea</taxon>
        <taxon>Nephilidae</taxon>
        <taxon>Trichonephila</taxon>
        <taxon>Trichonephila inaurata</taxon>
    </lineage>
</organism>
<dbReference type="AlphaFoldDB" id="A0A8X6XQG6"/>
<sequence length="100" mass="11160">MDASLLSLLYIGIGIIWWLVALTVGFPIVLLLLLSKSFRSASFAWVYATVVEPFLKQKLDEARKKAFQILKDSLGDKSTHLPLEILEIGVGSRAEFEILP</sequence>
<dbReference type="OrthoDB" id="416496at2759"/>
<accession>A0A8X6XQG6</accession>
<comment type="caution">
    <text evidence="2">The sequence shown here is derived from an EMBL/GenBank/DDBJ whole genome shotgun (WGS) entry which is preliminary data.</text>
</comment>
<proteinExistence type="predicted"/>
<keyword evidence="3" id="KW-1185">Reference proteome</keyword>
<keyword evidence="1" id="KW-0812">Transmembrane</keyword>
<gene>
    <name evidence="2" type="ORF">TNIN_62481</name>
</gene>
<dbReference type="Proteomes" id="UP000886998">
    <property type="component" value="Unassembled WGS sequence"/>
</dbReference>
<keyword evidence="1" id="KW-0472">Membrane</keyword>
<dbReference type="EMBL" id="BMAV01011980">
    <property type="protein sequence ID" value="GFY58297.1"/>
    <property type="molecule type" value="Genomic_DNA"/>
</dbReference>